<proteinExistence type="predicted"/>
<organism evidence="3 4">
    <name type="scientific">Alteriqipengyuania lutimaris</name>
    <dbReference type="NCBI Taxonomy" id="1538146"/>
    <lineage>
        <taxon>Bacteria</taxon>
        <taxon>Pseudomonadati</taxon>
        <taxon>Pseudomonadota</taxon>
        <taxon>Alphaproteobacteria</taxon>
        <taxon>Sphingomonadales</taxon>
        <taxon>Erythrobacteraceae</taxon>
        <taxon>Alteriqipengyuania</taxon>
    </lineage>
</organism>
<feature type="domain" description="Conserved hypothetical protein CHP03032" evidence="2">
    <location>
        <begin position="40"/>
        <end position="363"/>
    </location>
</feature>
<dbReference type="OrthoDB" id="238183at2"/>
<reference evidence="3 4" key="1">
    <citation type="submission" date="2018-07" db="EMBL/GenBank/DDBJ databases">
        <title>Erythrobacter nanhaiensis sp. nov., a novel member of the genus Erythrobacter isolated from the South China Sea.</title>
        <authorList>
            <person name="Chen X."/>
            <person name="Liu J."/>
        </authorList>
    </citation>
    <scope>NUCLEOTIDE SEQUENCE [LARGE SCALE GENOMIC DNA]</scope>
    <source>
        <strain evidence="3 4">S-5</strain>
    </source>
</reference>
<accession>A0A395LNP4</accession>
<evidence type="ECO:0000256" key="1">
    <source>
        <dbReference type="SAM" id="MobiDB-lite"/>
    </source>
</evidence>
<dbReference type="Proteomes" id="UP000254101">
    <property type="component" value="Unassembled WGS sequence"/>
</dbReference>
<dbReference type="SUPFAM" id="SSF50969">
    <property type="entry name" value="YVTN repeat-like/Quinoprotein amine dehydrogenase"/>
    <property type="match status" value="1"/>
</dbReference>
<dbReference type="AlphaFoldDB" id="A0A395LNP4"/>
<dbReference type="Pfam" id="PF16261">
    <property type="entry name" value="DUF4915"/>
    <property type="match status" value="1"/>
</dbReference>
<evidence type="ECO:0000313" key="4">
    <source>
        <dbReference type="Proteomes" id="UP000254101"/>
    </source>
</evidence>
<comment type="caution">
    <text evidence="3">The sequence shown here is derived from an EMBL/GenBank/DDBJ whole genome shotgun (WGS) entry which is preliminary data.</text>
</comment>
<gene>
    <name evidence="3" type="ORF">DL238_13070</name>
</gene>
<dbReference type="InterPro" id="IPR017481">
    <property type="entry name" value="CHP03032"/>
</dbReference>
<evidence type="ECO:0000259" key="2">
    <source>
        <dbReference type="Pfam" id="PF16261"/>
    </source>
</evidence>
<name>A0A395LNP4_9SPHN</name>
<dbReference type="EMBL" id="QRBB01000001">
    <property type="protein sequence ID" value="RDS78441.1"/>
    <property type="molecule type" value="Genomic_DNA"/>
</dbReference>
<dbReference type="InterPro" id="IPR011044">
    <property type="entry name" value="Quino_amine_DH_bsu"/>
</dbReference>
<evidence type="ECO:0000313" key="3">
    <source>
        <dbReference type="EMBL" id="RDS78441.1"/>
    </source>
</evidence>
<dbReference type="NCBIfam" id="TIGR03032">
    <property type="entry name" value="TIGR03032 family protein"/>
    <property type="match status" value="1"/>
</dbReference>
<keyword evidence="4" id="KW-1185">Reference proteome</keyword>
<feature type="region of interest" description="Disordered" evidence="1">
    <location>
        <begin position="1"/>
        <end position="25"/>
    </location>
</feature>
<sequence>MTAAQKPAAKKTAAKKTVDASTAQTATPGDARFEVNVSRGFETWLASQNASVAITTYQVGKVILFGIGQEGKLWTYNRNIGRCLGMASAADVGSGKPRHLWISSETQLYRFTDVLEDGASAVKGSDALYMPRLSYFTGDLDAHDIGIDGESQPVFVNTLFNCLARPSADHSFVPVWKPDFISALVAEDRCHLNGLAMRDGKPAFVTAISATDTYDAWRDGRRDRGIVIDVETGEIVCGGLSMPHSPRWHEGKLWLHNSGKGEFGYVDLDAKSFVPVAFCPGYLRGLAFMGDVAVAGLSLPRDNKTFSGLSLDEELDKRGISPRAGLYFIDTKSGTILHTINFEGIVTELYDVVALPGIRQPAMIGPTSEELKRTLSMGPTQEL</sequence>
<protein>
    <submittedName>
        <fullName evidence="3">TIGR03032 family protein</fullName>
    </submittedName>
</protein>
<dbReference type="RefSeq" id="WP_115492664.1">
    <property type="nucleotide sequence ID" value="NZ_JACHWW010000001.1"/>
</dbReference>